<proteinExistence type="predicted"/>
<name>A0AAN8XA72_HALRR</name>
<keyword evidence="2" id="KW-1185">Reference proteome</keyword>
<organism evidence="1 2">
    <name type="scientific">Halocaridina rubra</name>
    <name type="common">Hawaiian red shrimp</name>
    <dbReference type="NCBI Taxonomy" id="373956"/>
    <lineage>
        <taxon>Eukaryota</taxon>
        <taxon>Metazoa</taxon>
        <taxon>Ecdysozoa</taxon>
        <taxon>Arthropoda</taxon>
        <taxon>Crustacea</taxon>
        <taxon>Multicrustacea</taxon>
        <taxon>Malacostraca</taxon>
        <taxon>Eumalacostraca</taxon>
        <taxon>Eucarida</taxon>
        <taxon>Decapoda</taxon>
        <taxon>Pleocyemata</taxon>
        <taxon>Caridea</taxon>
        <taxon>Atyoidea</taxon>
        <taxon>Atyidae</taxon>
        <taxon>Halocaridina</taxon>
    </lineage>
</organism>
<sequence length="108" mass="12860">MTRKQRYGEIFGCWYDEGRIYRRSDSQQTWSILATESVARYKELEALTGIKFHLEVGNIRATLDKEEFQALLDSAKQNQLEAEDSTHCWKERFPYLNLLKESLVYFEK</sequence>
<dbReference type="AlphaFoldDB" id="A0AAN8XA72"/>
<evidence type="ECO:0000313" key="1">
    <source>
        <dbReference type="EMBL" id="KAK7075764.1"/>
    </source>
</evidence>
<protein>
    <submittedName>
        <fullName evidence="1">Uncharacterized protein</fullName>
    </submittedName>
</protein>
<dbReference type="EMBL" id="JAXCGZ010010170">
    <property type="protein sequence ID" value="KAK7075764.1"/>
    <property type="molecule type" value="Genomic_DNA"/>
</dbReference>
<reference evidence="1 2" key="1">
    <citation type="submission" date="2023-11" db="EMBL/GenBank/DDBJ databases">
        <title>Halocaridina rubra genome assembly.</title>
        <authorList>
            <person name="Smith C."/>
        </authorList>
    </citation>
    <scope>NUCLEOTIDE SEQUENCE [LARGE SCALE GENOMIC DNA]</scope>
    <source>
        <strain evidence="1">EP-1</strain>
        <tissue evidence="1">Whole</tissue>
    </source>
</reference>
<dbReference type="Gene3D" id="3.50.50.60">
    <property type="entry name" value="FAD/NAD(P)-binding domain"/>
    <property type="match status" value="1"/>
</dbReference>
<dbReference type="Gene3D" id="3.30.9.10">
    <property type="entry name" value="D-Amino Acid Oxidase, subunit A, domain 2"/>
    <property type="match status" value="1"/>
</dbReference>
<gene>
    <name evidence="1" type="ORF">SK128_010734</name>
</gene>
<feature type="non-terminal residue" evidence="1">
    <location>
        <position position="108"/>
    </location>
</feature>
<comment type="caution">
    <text evidence="1">The sequence shown here is derived from an EMBL/GenBank/DDBJ whole genome shotgun (WGS) entry which is preliminary data.</text>
</comment>
<evidence type="ECO:0000313" key="2">
    <source>
        <dbReference type="Proteomes" id="UP001381693"/>
    </source>
</evidence>
<accession>A0AAN8XA72</accession>
<dbReference type="Proteomes" id="UP001381693">
    <property type="component" value="Unassembled WGS sequence"/>
</dbReference>
<dbReference type="InterPro" id="IPR036188">
    <property type="entry name" value="FAD/NAD-bd_sf"/>
</dbReference>